<dbReference type="GO" id="GO:0005524">
    <property type="term" value="F:ATP binding"/>
    <property type="evidence" value="ECO:0007669"/>
    <property type="project" value="UniProtKB-UniRule"/>
</dbReference>
<protein>
    <submittedName>
        <fullName evidence="8">Serine/threonine protein kinase</fullName>
    </submittedName>
</protein>
<gene>
    <name evidence="8" type="ORF">HLB23_18775</name>
</gene>
<evidence type="ECO:0000313" key="8">
    <source>
        <dbReference type="EMBL" id="NNH71876.1"/>
    </source>
</evidence>
<dbReference type="PROSITE" id="PS50011">
    <property type="entry name" value="PROTEIN_KINASE_DOM"/>
    <property type="match status" value="1"/>
</dbReference>
<dbReference type="CDD" id="cd14014">
    <property type="entry name" value="STKc_PknB_like"/>
    <property type="match status" value="1"/>
</dbReference>
<dbReference type="InterPro" id="IPR011009">
    <property type="entry name" value="Kinase-like_dom_sf"/>
</dbReference>
<dbReference type="PANTHER" id="PTHR43289">
    <property type="entry name" value="MITOGEN-ACTIVATED PROTEIN KINASE KINASE KINASE 20-RELATED"/>
    <property type="match status" value="1"/>
</dbReference>
<dbReference type="SMART" id="SM00220">
    <property type="entry name" value="S_TKc"/>
    <property type="match status" value="1"/>
</dbReference>
<evidence type="ECO:0000313" key="9">
    <source>
        <dbReference type="Proteomes" id="UP000586827"/>
    </source>
</evidence>
<sequence>MKALTPADPPWLGRNHMLAVIGRGGMGRVLLGRTPTGRLVAVKQIHRHLADDPEFHARFEREVAASRQVTGAYTAAVVDSGTESETPWLATEYIPGPDLGAVIDDCGPMHLGGLRLLAVGLALALEELHRAGLVHRDLKPGNVLLTPEGPRVIDFGIARSLDGDSTMTATGSVIGSPAYMSPEQAEGRDLTQAADVFSVGAILAMAATGSSPFPGNSTPQILYSVIRATPDIERVPPSVRDLVAACLEKDPAKRPSARQLLEAAGRIPAEPVWPQSVLNRIAEHRADAEWWVETAAKQANQQERLERMRQRRRRTLRAVAVAAVSALVIAGTGVTVYQWARLPGYAEPMTDPSLALTPEELRLIDTCELLDTVVAGQFGARTGDLAQSSIGCGTDITDDTERKLRYVLQVGESSGYSEDSLNPTGETVGWAPILGKDDGSECVRSVINQSGARAMILMRVYALDYSDCANADQAFRAVVERLLVYVPMRKLLPESILRLDPCSLLDSELSLSVAGDPAKRSVEPRRCTVDGSDSSFQIELVERTRPDLTSSFISPATVQIGDYTVYFDERQVDQSSCALEHMVRPTTGKRAEIVTFTIDNYGDAPDACEKAERVLADVLPRLPRS</sequence>
<organism evidence="8 9">
    <name type="scientific">Nocardia uniformis</name>
    <dbReference type="NCBI Taxonomy" id="53432"/>
    <lineage>
        <taxon>Bacteria</taxon>
        <taxon>Bacillati</taxon>
        <taxon>Actinomycetota</taxon>
        <taxon>Actinomycetes</taxon>
        <taxon>Mycobacteriales</taxon>
        <taxon>Nocardiaceae</taxon>
        <taxon>Nocardia</taxon>
    </lineage>
</organism>
<dbReference type="InterPro" id="IPR008271">
    <property type="entry name" value="Ser/Thr_kinase_AS"/>
</dbReference>
<dbReference type="EMBL" id="JABELX010000006">
    <property type="protein sequence ID" value="NNH71876.1"/>
    <property type="molecule type" value="Genomic_DNA"/>
</dbReference>
<dbReference type="Gene3D" id="3.30.200.20">
    <property type="entry name" value="Phosphorylase Kinase, domain 1"/>
    <property type="match status" value="1"/>
</dbReference>
<keyword evidence="6" id="KW-1133">Transmembrane helix</keyword>
<dbReference type="GO" id="GO:0004674">
    <property type="term" value="F:protein serine/threonine kinase activity"/>
    <property type="evidence" value="ECO:0007669"/>
    <property type="project" value="UniProtKB-KW"/>
</dbReference>
<keyword evidence="6" id="KW-0812">Transmembrane</keyword>
<dbReference type="Gene3D" id="1.10.510.10">
    <property type="entry name" value="Transferase(Phosphotransferase) domain 1"/>
    <property type="match status" value="1"/>
</dbReference>
<name>A0A849C2T6_9NOCA</name>
<dbReference type="Pfam" id="PF00069">
    <property type="entry name" value="Pkinase"/>
    <property type="match status" value="1"/>
</dbReference>
<keyword evidence="1" id="KW-0808">Transferase</keyword>
<accession>A0A849C2T6</accession>
<evidence type="ECO:0000256" key="2">
    <source>
        <dbReference type="ARBA" id="ARBA00022741"/>
    </source>
</evidence>
<comment type="caution">
    <text evidence="8">The sequence shown here is derived from an EMBL/GenBank/DDBJ whole genome shotgun (WGS) entry which is preliminary data.</text>
</comment>
<evidence type="ECO:0000256" key="5">
    <source>
        <dbReference type="PROSITE-ProRule" id="PRU10141"/>
    </source>
</evidence>
<dbReference type="RefSeq" id="WP_067519393.1">
    <property type="nucleotide sequence ID" value="NZ_JABELX010000006.1"/>
</dbReference>
<dbReference type="InterPro" id="IPR017441">
    <property type="entry name" value="Protein_kinase_ATP_BS"/>
</dbReference>
<keyword evidence="6" id="KW-0472">Membrane</keyword>
<dbReference type="AlphaFoldDB" id="A0A849C2T6"/>
<dbReference type="PROSITE" id="PS00108">
    <property type="entry name" value="PROTEIN_KINASE_ST"/>
    <property type="match status" value="1"/>
</dbReference>
<evidence type="ECO:0000256" key="3">
    <source>
        <dbReference type="ARBA" id="ARBA00022777"/>
    </source>
</evidence>
<keyword evidence="4 5" id="KW-0067">ATP-binding</keyword>
<dbReference type="PANTHER" id="PTHR43289:SF34">
    <property type="entry name" value="SERINE_THREONINE-PROTEIN KINASE YBDM-RELATED"/>
    <property type="match status" value="1"/>
</dbReference>
<dbReference type="SUPFAM" id="SSF56112">
    <property type="entry name" value="Protein kinase-like (PK-like)"/>
    <property type="match status" value="1"/>
</dbReference>
<evidence type="ECO:0000256" key="4">
    <source>
        <dbReference type="ARBA" id="ARBA00022840"/>
    </source>
</evidence>
<proteinExistence type="predicted"/>
<keyword evidence="8" id="KW-0723">Serine/threonine-protein kinase</keyword>
<feature type="binding site" evidence="5">
    <location>
        <position position="43"/>
    </location>
    <ligand>
        <name>ATP</name>
        <dbReference type="ChEBI" id="CHEBI:30616"/>
    </ligand>
</feature>
<dbReference type="Proteomes" id="UP000586827">
    <property type="component" value="Unassembled WGS sequence"/>
</dbReference>
<evidence type="ECO:0000256" key="1">
    <source>
        <dbReference type="ARBA" id="ARBA00022679"/>
    </source>
</evidence>
<evidence type="ECO:0000256" key="6">
    <source>
        <dbReference type="SAM" id="Phobius"/>
    </source>
</evidence>
<reference evidence="8 9" key="1">
    <citation type="submission" date="2020-05" db="EMBL/GenBank/DDBJ databases">
        <title>MicrobeNet Type strains.</title>
        <authorList>
            <person name="Nicholson A.C."/>
        </authorList>
    </citation>
    <scope>NUCLEOTIDE SEQUENCE [LARGE SCALE GENOMIC DNA]</scope>
    <source>
        <strain evidence="8 9">JCM 3224</strain>
    </source>
</reference>
<evidence type="ECO:0000259" key="7">
    <source>
        <dbReference type="PROSITE" id="PS50011"/>
    </source>
</evidence>
<feature type="domain" description="Protein kinase" evidence="7">
    <location>
        <begin position="15"/>
        <end position="273"/>
    </location>
</feature>
<feature type="transmembrane region" description="Helical" evidence="6">
    <location>
        <begin position="316"/>
        <end position="340"/>
    </location>
</feature>
<keyword evidence="9" id="KW-1185">Reference proteome</keyword>
<dbReference type="InterPro" id="IPR000719">
    <property type="entry name" value="Prot_kinase_dom"/>
</dbReference>
<keyword evidence="2 5" id="KW-0547">Nucleotide-binding</keyword>
<dbReference type="PROSITE" id="PS00107">
    <property type="entry name" value="PROTEIN_KINASE_ATP"/>
    <property type="match status" value="1"/>
</dbReference>
<keyword evidence="3 8" id="KW-0418">Kinase</keyword>